<dbReference type="PANTHER" id="PTHR10492">
    <property type="match status" value="1"/>
</dbReference>
<dbReference type="HOGENOM" id="CLU_2549319_0_0_1"/>
<evidence type="ECO:0000256" key="1">
    <source>
        <dbReference type="RuleBase" id="RU363044"/>
    </source>
</evidence>
<feature type="domain" description="DNA helicase Pif1-like DEAD-box helicase" evidence="2">
    <location>
        <begin position="9"/>
        <end position="42"/>
    </location>
</feature>
<dbReference type="GO" id="GO:0005524">
    <property type="term" value="F:ATP binding"/>
    <property type="evidence" value="ECO:0007669"/>
    <property type="project" value="UniProtKB-KW"/>
</dbReference>
<dbReference type="GO" id="GO:0006310">
    <property type="term" value="P:DNA recombination"/>
    <property type="evidence" value="ECO:0007669"/>
    <property type="project" value="UniProtKB-KW"/>
</dbReference>
<dbReference type="PANTHER" id="PTHR10492:SF57">
    <property type="entry name" value="ATP-DEPENDENT DNA HELICASE"/>
    <property type="match status" value="1"/>
</dbReference>
<dbReference type="InterPro" id="IPR010285">
    <property type="entry name" value="DNA_helicase_pif1-like_DEAD"/>
</dbReference>
<keyword evidence="1" id="KW-0234">DNA repair</keyword>
<keyword evidence="1" id="KW-0227">DNA damage</keyword>
<dbReference type="EC" id="5.6.2.3" evidence="1"/>
<keyword evidence="1" id="KW-0067">ATP-binding</keyword>
<organism evidence="3">
    <name type="scientific">Rhizophagus irregularis (strain DAOM 181602 / DAOM 197198 / MUCL 43194)</name>
    <name type="common">Arbuscular mycorrhizal fungus</name>
    <name type="synonym">Glomus intraradices</name>
    <dbReference type="NCBI Taxonomy" id="747089"/>
    <lineage>
        <taxon>Eukaryota</taxon>
        <taxon>Fungi</taxon>
        <taxon>Fungi incertae sedis</taxon>
        <taxon>Mucoromycota</taxon>
        <taxon>Glomeromycotina</taxon>
        <taxon>Glomeromycetes</taxon>
        <taxon>Glomerales</taxon>
        <taxon>Glomeraceae</taxon>
        <taxon>Rhizophagus</taxon>
    </lineage>
</organism>
<evidence type="ECO:0000259" key="2">
    <source>
        <dbReference type="Pfam" id="PF05970"/>
    </source>
</evidence>
<dbReference type="EMBL" id="KI294993">
    <property type="protein sequence ID" value="ESA03474.1"/>
    <property type="molecule type" value="Genomic_DNA"/>
</dbReference>
<dbReference type="GO" id="GO:0043139">
    <property type="term" value="F:5'-3' DNA helicase activity"/>
    <property type="evidence" value="ECO:0007669"/>
    <property type="project" value="UniProtKB-EC"/>
</dbReference>
<comment type="catalytic activity">
    <reaction evidence="1">
        <text>ATP + H2O = ADP + phosphate + H(+)</text>
        <dbReference type="Rhea" id="RHEA:13065"/>
        <dbReference type="ChEBI" id="CHEBI:15377"/>
        <dbReference type="ChEBI" id="CHEBI:15378"/>
        <dbReference type="ChEBI" id="CHEBI:30616"/>
        <dbReference type="ChEBI" id="CHEBI:43474"/>
        <dbReference type="ChEBI" id="CHEBI:456216"/>
        <dbReference type="EC" id="5.6.2.3"/>
    </reaction>
</comment>
<dbReference type="AlphaFoldDB" id="U9T5M7"/>
<dbReference type="GO" id="GO:0016887">
    <property type="term" value="F:ATP hydrolysis activity"/>
    <property type="evidence" value="ECO:0007669"/>
    <property type="project" value="RHEA"/>
</dbReference>
<accession>U9T5M7</accession>
<keyword evidence="1" id="KW-0547">Nucleotide-binding</keyword>
<name>U9T5M7_RHIID</name>
<dbReference type="GO" id="GO:0000723">
    <property type="term" value="P:telomere maintenance"/>
    <property type="evidence" value="ECO:0007669"/>
    <property type="project" value="InterPro"/>
</dbReference>
<evidence type="ECO:0000313" key="3">
    <source>
        <dbReference type="EMBL" id="ESA03474.1"/>
    </source>
</evidence>
<comment type="cofactor">
    <cofactor evidence="1">
        <name>Mg(2+)</name>
        <dbReference type="ChEBI" id="CHEBI:18420"/>
    </cofactor>
</comment>
<keyword evidence="1" id="KW-0378">Hydrolase</keyword>
<keyword evidence="1" id="KW-0347">Helicase</keyword>
<dbReference type="GO" id="GO:0006281">
    <property type="term" value="P:DNA repair"/>
    <property type="evidence" value="ECO:0007669"/>
    <property type="project" value="UniProtKB-KW"/>
</dbReference>
<feature type="domain" description="DNA helicase Pif1-like DEAD-box helicase" evidence="2">
    <location>
        <begin position="47"/>
        <end position="80"/>
    </location>
</feature>
<comment type="similarity">
    <text evidence="1">Belongs to the helicase family.</text>
</comment>
<feature type="non-terminal residue" evidence="3">
    <location>
        <position position="1"/>
    </location>
</feature>
<dbReference type="eggNOG" id="KOG0987">
    <property type="taxonomic scope" value="Eukaryota"/>
</dbReference>
<proteinExistence type="inferred from homology"/>
<keyword evidence="1" id="KW-0233">DNA recombination</keyword>
<reference evidence="3" key="1">
    <citation type="submission" date="2013-07" db="EMBL/GenBank/DDBJ databases">
        <title>The genome of an arbuscular mycorrhizal fungus provides insights into the evolution of the oldest plant symbiosis.</title>
        <authorList>
            <consortium name="DOE Joint Genome Institute"/>
            <person name="Tisserant E."/>
            <person name="Malbreil M."/>
            <person name="Kuo A."/>
            <person name="Kohler A."/>
            <person name="Symeonidi A."/>
            <person name="Balestrini R."/>
            <person name="Charron P."/>
            <person name="Duensing N."/>
            <person name="Frei-dit-Frey N."/>
            <person name="Gianinazzi-Pearson V."/>
            <person name="Gilbert B."/>
            <person name="Handa Y."/>
            <person name="Hijri M."/>
            <person name="Kaul R."/>
            <person name="Kawaguchi M."/>
            <person name="Krajinski F."/>
            <person name="Lammers P."/>
            <person name="Lapierre D."/>
            <person name="Masclaux F.G."/>
            <person name="Murat C."/>
            <person name="Morin E."/>
            <person name="Ndikumana S."/>
            <person name="Pagni M."/>
            <person name="Petitpierre D."/>
            <person name="Requena N."/>
            <person name="Rosikiewicz P."/>
            <person name="Riley R."/>
            <person name="Saito K."/>
            <person name="San Clemente H."/>
            <person name="Shapiro H."/>
            <person name="van Tuinen D."/>
            <person name="Becard G."/>
            <person name="Bonfante P."/>
            <person name="Paszkowski U."/>
            <person name="Shachar-Hill Y."/>
            <person name="Young J.P."/>
            <person name="Sanders I.R."/>
            <person name="Henrissat B."/>
            <person name="Rensing S.A."/>
            <person name="Grigoriev I.V."/>
            <person name="Corradi N."/>
            <person name="Roux C."/>
            <person name="Martin F."/>
        </authorList>
    </citation>
    <scope>NUCLEOTIDE SEQUENCE</scope>
    <source>
        <strain evidence="3">DAOM 197198</strain>
    </source>
</reference>
<sequence length="83" mass="9104">IISKRNPSIAILLLPGSRIAHSCFKIPFEIHEDSTCTVKYTVDLSLENQLFGGKVVVFGGDFCQILPVVIKGSHEDIVGSYLQ</sequence>
<gene>
    <name evidence="3" type="ORF">GLOINDRAFT_67233</name>
</gene>
<dbReference type="Pfam" id="PF05970">
    <property type="entry name" value="PIF1"/>
    <property type="match status" value="2"/>
</dbReference>
<protein>
    <recommendedName>
        <fullName evidence="1">ATP-dependent DNA helicase</fullName>
        <ecNumber evidence="1">5.6.2.3</ecNumber>
    </recommendedName>
</protein>